<dbReference type="AlphaFoldDB" id="A0A0N1PIL6"/>
<accession>A0A0N1PIL6</accession>
<protein>
    <submittedName>
        <fullName evidence="1">Uncharacterized protein</fullName>
    </submittedName>
</protein>
<dbReference type="EMBL" id="KQ460317">
    <property type="protein sequence ID" value="KPJ15987.1"/>
    <property type="molecule type" value="Genomic_DNA"/>
</dbReference>
<gene>
    <name evidence="1" type="ORF">RR48_05332</name>
</gene>
<dbReference type="Proteomes" id="UP000053240">
    <property type="component" value="Unassembled WGS sequence"/>
</dbReference>
<reference evidence="1 2" key="1">
    <citation type="journal article" date="2015" name="Nat. Commun.">
        <title>Outbred genome sequencing and CRISPR/Cas9 gene editing in butterflies.</title>
        <authorList>
            <person name="Li X."/>
            <person name="Fan D."/>
            <person name="Zhang W."/>
            <person name="Liu G."/>
            <person name="Zhang L."/>
            <person name="Zhao L."/>
            <person name="Fang X."/>
            <person name="Chen L."/>
            <person name="Dong Y."/>
            <person name="Chen Y."/>
            <person name="Ding Y."/>
            <person name="Zhao R."/>
            <person name="Feng M."/>
            <person name="Zhu Y."/>
            <person name="Feng Y."/>
            <person name="Jiang X."/>
            <person name="Zhu D."/>
            <person name="Xiang H."/>
            <person name="Feng X."/>
            <person name="Li S."/>
            <person name="Wang J."/>
            <person name="Zhang G."/>
            <person name="Kronforst M.R."/>
            <person name="Wang W."/>
        </authorList>
    </citation>
    <scope>NUCLEOTIDE SEQUENCE [LARGE SCALE GENOMIC DNA]</scope>
    <source>
        <strain evidence="1">Ya'a_city_454_Pm</strain>
        <tissue evidence="1">Whole body</tissue>
    </source>
</reference>
<sequence>MANALLEHYVSNIEDWANRYKMIVAGGNKAGCFGGPVCGGQCCGRRRETELKVSLKRMMEDRAISATRPIAELLLATRRTLQALPRHVVAAACNNKYFRPRATLISEQLFNKHSWSADKLDTLQIWLQQACARAR</sequence>
<proteinExistence type="predicted"/>
<evidence type="ECO:0000313" key="1">
    <source>
        <dbReference type="EMBL" id="KPJ15987.1"/>
    </source>
</evidence>
<organism evidence="1 2">
    <name type="scientific">Papilio machaon</name>
    <name type="common">Old World swallowtail butterfly</name>
    <dbReference type="NCBI Taxonomy" id="76193"/>
    <lineage>
        <taxon>Eukaryota</taxon>
        <taxon>Metazoa</taxon>
        <taxon>Ecdysozoa</taxon>
        <taxon>Arthropoda</taxon>
        <taxon>Hexapoda</taxon>
        <taxon>Insecta</taxon>
        <taxon>Pterygota</taxon>
        <taxon>Neoptera</taxon>
        <taxon>Endopterygota</taxon>
        <taxon>Lepidoptera</taxon>
        <taxon>Glossata</taxon>
        <taxon>Ditrysia</taxon>
        <taxon>Papilionoidea</taxon>
        <taxon>Papilionidae</taxon>
        <taxon>Papilioninae</taxon>
        <taxon>Papilio</taxon>
    </lineage>
</organism>
<name>A0A0N1PIL6_PAPMA</name>
<keyword evidence="2" id="KW-1185">Reference proteome</keyword>
<dbReference type="InParanoid" id="A0A0N1PIL6"/>
<evidence type="ECO:0000313" key="2">
    <source>
        <dbReference type="Proteomes" id="UP000053240"/>
    </source>
</evidence>